<evidence type="ECO:0000313" key="3">
    <source>
        <dbReference type="Proteomes" id="UP000307440"/>
    </source>
</evidence>
<name>A0A5C3KP20_COPMA</name>
<dbReference type="Proteomes" id="UP000307440">
    <property type="component" value="Unassembled WGS sequence"/>
</dbReference>
<keyword evidence="3" id="KW-1185">Reference proteome</keyword>
<feature type="chain" id="PRO_5022823922" evidence="1">
    <location>
        <begin position="23"/>
        <end position="110"/>
    </location>
</feature>
<sequence>MLRLLILTCFLFALVCSTYSLAITNNADPGHEVSPQSLPSHLEGIASYLQEVARREIPSGNRTNITVETSNLIDNGKESSNAVGGYDMVNSKLVCSAFLVLSIVSVLSAT</sequence>
<feature type="signal peptide" evidence="1">
    <location>
        <begin position="1"/>
        <end position="22"/>
    </location>
</feature>
<evidence type="ECO:0000313" key="2">
    <source>
        <dbReference type="EMBL" id="TFK21996.1"/>
    </source>
</evidence>
<organism evidence="2 3">
    <name type="scientific">Coprinopsis marcescibilis</name>
    <name type="common">Agaric fungus</name>
    <name type="synonym">Psathyrella marcescibilis</name>
    <dbReference type="NCBI Taxonomy" id="230819"/>
    <lineage>
        <taxon>Eukaryota</taxon>
        <taxon>Fungi</taxon>
        <taxon>Dikarya</taxon>
        <taxon>Basidiomycota</taxon>
        <taxon>Agaricomycotina</taxon>
        <taxon>Agaricomycetes</taxon>
        <taxon>Agaricomycetidae</taxon>
        <taxon>Agaricales</taxon>
        <taxon>Agaricineae</taxon>
        <taxon>Psathyrellaceae</taxon>
        <taxon>Coprinopsis</taxon>
    </lineage>
</organism>
<gene>
    <name evidence="2" type="ORF">FA15DRAFT_672040</name>
</gene>
<keyword evidence="1" id="KW-0732">Signal</keyword>
<dbReference type="EMBL" id="ML210253">
    <property type="protein sequence ID" value="TFK21996.1"/>
    <property type="molecule type" value="Genomic_DNA"/>
</dbReference>
<proteinExistence type="predicted"/>
<reference evidence="2 3" key="1">
    <citation type="journal article" date="2019" name="Nat. Ecol. Evol.">
        <title>Megaphylogeny resolves global patterns of mushroom evolution.</title>
        <authorList>
            <person name="Varga T."/>
            <person name="Krizsan K."/>
            <person name="Foldi C."/>
            <person name="Dima B."/>
            <person name="Sanchez-Garcia M."/>
            <person name="Sanchez-Ramirez S."/>
            <person name="Szollosi G.J."/>
            <person name="Szarkandi J.G."/>
            <person name="Papp V."/>
            <person name="Albert L."/>
            <person name="Andreopoulos W."/>
            <person name="Angelini C."/>
            <person name="Antonin V."/>
            <person name="Barry K.W."/>
            <person name="Bougher N.L."/>
            <person name="Buchanan P."/>
            <person name="Buyck B."/>
            <person name="Bense V."/>
            <person name="Catcheside P."/>
            <person name="Chovatia M."/>
            <person name="Cooper J."/>
            <person name="Damon W."/>
            <person name="Desjardin D."/>
            <person name="Finy P."/>
            <person name="Geml J."/>
            <person name="Haridas S."/>
            <person name="Hughes K."/>
            <person name="Justo A."/>
            <person name="Karasinski D."/>
            <person name="Kautmanova I."/>
            <person name="Kiss B."/>
            <person name="Kocsube S."/>
            <person name="Kotiranta H."/>
            <person name="LaButti K.M."/>
            <person name="Lechner B.E."/>
            <person name="Liimatainen K."/>
            <person name="Lipzen A."/>
            <person name="Lukacs Z."/>
            <person name="Mihaltcheva S."/>
            <person name="Morgado L.N."/>
            <person name="Niskanen T."/>
            <person name="Noordeloos M.E."/>
            <person name="Ohm R.A."/>
            <person name="Ortiz-Santana B."/>
            <person name="Ovrebo C."/>
            <person name="Racz N."/>
            <person name="Riley R."/>
            <person name="Savchenko A."/>
            <person name="Shiryaev A."/>
            <person name="Soop K."/>
            <person name="Spirin V."/>
            <person name="Szebenyi C."/>
            <person name="Tomsovsky M."/>
            <person name="Tulloss R.E."/>
            <person name="Uehling J."/>
            <person name="Grigoriev I.V."/>
            <person name="Vagvolgyi C."/>
            <person name="Papp T."/>
            <person name="Martin F.M."/>
            <person name="Miettinen O."/>
            <person name="Hibbett D.S."/>
            <person name="Nagy L.G."/>
        </authorList>
    </citation>
    <scope>NUCLEOTIDE SEQUENCE [LARGE SCALE GENOMIC DNA]</scope>
    <source>
        <strain evidence="2 3">CBS 121175</strain>
    </source>
</reference>
<dbReference type="AlphaFoldDB" id="A0A5C3KP20"/>
<evidence type="ECO:0000256" key="1">
    <source>
        <dbReference type="SAM" id="SignalP"/>
    </source>
</evidence>
<accession>A0A5C3KP20</accession>
<protein>
    <submittedName>
        <fullName evidence="2">Uncharacterized protein</fullName>
    </submittedName>
</protein>